<keyword evidence="3" id="KW-1185">Reference proteome</keyword>
<dbReference type="GO" id="GO:0003676">
    <property type="term" value="F:nucleic acid binding"/>
    <property type="evidence" value="ECO:0007669"/>
    <property type="project" value="InterPro"/>
</dbReference>
<dbReference type="InterPro" id="IPR012337">
    <property type="entry name" value="RNaseH-like_sf"/>
</dbReference>
<name>A0A371HL76_MUCPR</name>
<dbReference type="PANTHER" id="PTHR42648:SF18">
    <property type="entry name" value="RETROTRANSPOSON, UNCLASSIFIED-LIKE PROTEIN"/>
    <property type="match status" value="1"/>
</dbReference>
<dbReference type="Proteomes" id="UP000257109">
    <property type="component" value="Unassembled WGS sequence"/>
</dbReference>
<organism evidence="2 3">
    <name type="scientific">Mucuna pruriens</name>
    <name type="common">Velvet bean</name>
    <name type="synonym">Dolichos pruriens</name>
    <dbReference type="NCBI Taxonomy" id="157652"/>
    <lineage>
        <taxon>Eukaryota</taxon>
        <taxon>Viridiplantae</taxon>
        <taxon>Streptophyta</taxon>
        <taxon>Embryophyta</taxon>
        <taxon>Tracheophyta</taxon>
        <taxon>Spermatophyta</taxon>
        <taxon>Magnoliopsida</taxon>
        <taxon>eudicotyledons</taxon>
        <taxon>Gunneridae</taxon>
        <taxon>Pentapetalae</taxon>
        <taxon>rosids</taxon>
        <taxon>fabids</taxon>
        <taxon>Fabales</taxon>
        <taxon>Fabaceae</taxon>
        <taxon>Papilionoideae</taxon>
        <taxon>50 kb inversion clade</taxon>
        <taxon>NPAAA clade</taxon>
        <taxon>indigoferoid/millettioid clade</taxon>
        <taxon>Phaseoleae</taxon>
        <taxon>Mucuna</taxon>
    </lineage>
</organism>
<dbReference type="InterPro" id="IPR039537">
    <property type="entry name" value="Retrotran_Ty1/copia-like"/>
</dbReference>
<dbReference type="InterPro" id="IPR057670">
    <property type="entry name" value="SH3_retrovirus"/>
</dbReference>
<sequence>MSNNNKRCSFLTEKSEAFVIFKQYKNQVEKESDLSIKCLRTNHGGEFTSLEFTNFCNKNGIRRQLTVAYTLQQNGVAERKKRTLMNMVRSMLSRKKISNKSLTLAVKNKCPKEAWSGFKPSVAYFRVACHIPDCKRSKIDDKSNKLVLLGVSEESKAYRLYGPFSQNIIVSRDVVFEENKSLDWDKSHRETTLIDLNWDGNEK</sequence>
<evidence type="ECO:0000259" key="1">
    <source>
        <dbReference type="PROSITE" id="PS50994"/>
    </source>
</evidence>
<evidence type="ECO:0000313" key="3">
    <source>
        <dbReference type="Proteomes" id="UP000257109"/>
    </source>
</evidence>
<dbReference type="OrthoDB" id="6776856at2759"/>
<dbReference type="InterPro" id="IPR036397">
    <property type="entry name" value="RNaseH_sf"/>
</dbReference>
<dbReference type="InterPro" id="IPR001584">
    <property type="entry name" value="Integrase_cat-core"/>
</dbReference>
<reference evidence="2" key="1">
    <citation type="submission" date="2018-05" db="EMBL/GenBank/DDBJ databases">
        <title>Draft genome of Mucuna pruriens seed.</title>
        <authorList>
            <person name="Nnadi N.E."/>
            <person name="Vos R."/>
            <person name="Hasami M.H."/>
            <person name="Devisetty U.K."/>
            <person name="Aguiy J.C."/>
        </authorList>
    </citation>
    <scope>NUCLEOTIDE SEQUENCE [LARGE SCALE GENOMIC DNA]</scope>
    <source>
        <strain evidence="2">JCA_2017</strain>
    </source>
</reference>
<dbReference type="Pfam" id="PF25597">
    <property type="entry name" value="SH3_retrovirus"/>
    <property type="match status" value="1"/>
</dbReference>
<feature type="non-terminal residue" evidence="2">
    <location>
        <position position="1"/>
    </location>
</feature>
<dbReference type="EMBL" id="QJKJ01002275">
    <property type="protein sequence ID" value="RDY03555.1"/>
    <property type="molecule type" value="Genomic_DNA"/>
</dbReference>
<gene>
    <name evidence="2" type="ORF">CR513_12850</name>
</gene>
<evidence type="ECO:0000313" key="2">
    <source>
        <dbReference type="EMBL" id="RDY03555.1"/>
    </source>
</evidence>
<protein>
    <recommendedName>
        <fullName evidence="1">Integrase catalytic domain-containing protein</fullName>
    </recommendedName>
</protein>
<dbReference type="PANTHER" id="PTHR42648">
    <property type="entry name" value="TRANSPOSASE, PUTATIVE-RELATED"/>
    <property type="match status" value="1"/>
</dbReference>
<accession>A0A371HL76</accession>
<dbReference type="PROSITE" id="PS50994">
    <property type="entry name" value="INTEGRASE"/>
    <property type="match status" value="1"/>
</dbReference>
<dbReference type="GO" id="GO:0015074">
    <property type="term" value="P:DNA integration"/>
    <property type="evidence" value="ECO:0007669"/>
    <property type="project" value="InterPro"/>
</dbReference>
<comment type="caution">
    <text evidence="2">The sequence shown here is derived from an EMBL/GenBank/DDBJ whole genome shotgun (WGS) entry which is preliminary data.</text>
</comment>
<dbReference type="AlphaFoldDB" id="A0A371HL76"/>
<proteinExistence type="predicted"/>
<dbReference type="SUPFAM" id="SSF53098">
    <property type="entry name" value="Ribonuclease H-like"/>
    <property type="match status" value="1"/>
</dbReference>
<dbReference type="Gene3D" id="3.30.420.10">
    <property type="entry name" value="Ribonuclease H-like superfamily/Ribonuclease H"/>
    <property type="match status" value="1"/>
</dbReference>
<dbReference type="STRING" id="157652.A0A371HL76"/>
<feature type="domain" description="Integrase catalytic" evidence="1">
    <location>
        <begin position="1"/>
        <end position="106"/>
    </location>
</feature>